<dbReference type="PANTHER" id="PTHR10443">
    <property type="entry name" value="MICROSOMAL DIPEPTIDASE"/>
    <property type="match status" value="1"/>
</dbReference>
<organism evidence="1 2">
    <name type="scientific">Fodinibius roseus</name>
    <dbReference type="NCBI Taxonomy" id="1194090"/>
    <lineage>
        <taxon>Bacteria</taxon>
        <taxon>Pseudomonadati</taxon>
        <taxon>Balneolota</taxon>
        <taxon>Balneolia</taxon>
        <taxon>Balneolales</taxon>
        <taxon>Balneolaceae</taxon>
        <taxon>Fodinibius</taxon>
    </lineage>
</organism>
<dbReference type="EMBL" id="FQUS01000014">
    <property type="protein sequence ID" value="SHF86869.1"/>
    <property type="molecule type" value="Genomic_DNA"/>
</dbReference>
<dbReference type="PROSITE" id="PS51365">
    <property type="entry name" value="RENAL_DIPEPTIDASE_2"/>
    <property type="match status" value="1"/>
</dbReference>
<dbReference type="GO" id="GO:0070573">
    <property type="term" value="F:metallodipeptidase activity"/>
    <property type="evidence" value="ECO:0007669"/>
    <property type="project" value="InterPro"/>
</dbReference>
<name>A0A1M5F5T5_9BACT</name>
<sequence length="408" mass="45396">MYFVKEILLTGIAIAVVGGCSSKANEPDQLPPTGEELAMKFIIVDGHIDVPYRLENNWEDISQKTNSGDFDYPRARKGGLDAPFMSIYIPARYQQTGGAKAVADSLINLVTGIADDHPDKFALATSPEDIRRQFKEGLISLPMGMENGAPIGTDLSNLEYFYDRGIRYITLTHSEDNQISDSSYDMSEDTHEGLSDFGRKVVKEMNRLGMMVDVSHITDEAFFDVIGTTQAPVVATHTSCRHFTPGFERNMGDSLIRRLAENDGVIMINFGSTFLDSASANSAERVRDQIDKKIAERDLEPGSEEARTFRASYFEEHFAFSTVEKVADHIDHVVDLVGIDHVGLGSDYDGVGNTLPVGLKDVSTYPNLLSELLDRGYTEDEIQKICSGNIFRVWNRVEEIAQELQKDR</sequence>
<dbReference type="STRING" id="1194090.SAMN05443144_11471"/>
<dbReference type="PROSITE" id="PS51257">
    <property type="entry name" value="PROKAR_LIPOPROTEIN"/>
    <property type="match status" value="1"/>
</dbReference>
<dbReference type="Gene3D" id="3.20.20.140">
    <property type="entry name" value="Metal-dependent hydrolases"/>
    <property type="match status" value="1"/>
</dbReference>
<dbReference type="OrthoDB" id="9804920at2"/>
<dbReference type="GO" id="GO:0006508">
    <property type="term" value="P:proteolysis"/>
    <property type="evidence" value="ECO:0007669"/>
    <property type="project" value="InterPro"/>
</dbReference>
<dbReference type="Proteomes" id="UP000184041">
    <property type="component" value="Unassembled WGS sequence"/>
</dbReference>
<dbReference type="SUPFAM" id="SSF51556">
    <property type="entry name" value="Metallo-dependent hydrolases"/>
    <property type="match status" value="1"/>
</dbReference>
<dbReference type="AlphaFoldDB" id="A0A1M5F5T5"/>
<accession>A0A1M5F5T5</accession>
<dbReference type="RefSeq" id="WP_073065284.1">
    <property type="nucleotide sequence ID" value="NZ_FQUS01000014.1"/>
</dbReference>
<dbReference type="InterPro" id="IPR032466">
    <property type="entry name" value="Metal_Hydrolase"/>
</dbReference>
<dbReference type="CDD" id="cd01301">
    <property type="entry name" value="rDP_like"/>
    <property type="match status" value="1"/>
</dbReference>
<dbReference type="PANTHER" id="PTHR10443:SF12">
    <property type="entry name" value="DIPEPTIDASE"/>
    <property type="match status" value="1"/>
</dbReference>
<reference evidence="1 2" key="1">
    <citation type="submission" date="2016-11" db="EMBL/GenBank/DDBJ databases">
        <authorList>
            <person name="Jaros S."/>
            <person name="Januszkiewicz K."/>
            <person name="Wedrychowicz H."/>
        </authorList>
    </citation>
    <scope>NUCLEOTIDE SEQUENCE [LARGE SCALE GENOMIC DNA]</scope>
    <source>
        <strain evidence="1 2">DSM 21986</strain>
    </source>
</reference>
<evidence type="ECO:0000313" key="1">
    <source>
        <dbReference type="EMBL" id="SHF86869.1"/>
    </source>
</evidence>
<protein>
    <submittedName>
        <fullName evidence="1">Membrane dipeptidase</fullName>
    </submittedName>
</protein>
<proteinExistence type="predicted"/>
<evidence type="ECO:0000313" key="2">
    <source>
        <dbReference type="Proteomes" id="UP000184041"/>
    </source>
</evidence>
<gene>
    <name evidence="1" type="ORF">SAMN05443144_11471</name>
</gene>
<keyword evidence="2" id="KW-1185">Reference proteome</keyword>
<dbReference type="Pfam" id="PF01244">
    <property type="entry name" value="Peptidase_M19"/>
    <property type="match status" value="1"/>
</dbReference>
<dbReference type="InterPro" id="IPR008257">
    <property type="entry name" value="Pept_M19"/>
</dbReference>